<evidence type="ECO:0000313" key="1">
    <source>
        <dbReference type="EMBL" id="KAK3239106.1"/>
    </source>
</evidence>
<organism evidence="1 2">
    <name type="scientific">Cymbomonas tetramitiformis</name>
    <dbReference type="NCBI Taxonomy" id="36881"/>
    <lineage>
        <taxon>Eukaryota</taxon>
        <taxon>Viridiplantae</taxon>
        <taxon>Chlorophyta</taxon>
        <taxon>Pyramimonadophyceae</taxon>
        <taxon>Pyramimonadales</taxon>
        <taxon>Pyramimonadaceae</taxon>
        <taxon>Cymbomonas</taxon>
    </lineage>
</organism>
<sequence length="290" mass="31968">MWDVGLVVEGWLDWRSLGGRDEPASGTRWQCAGGAVAEGLRRKSVAGVQVRMRAAQFTILSPLGQPLVVERWLEWRRCHEVSMPPSAPPGEDIFTCFRNLRCVTVGYIYLLPQPEGAARVDPRVVGRLLQPLVHPSGLNFYSFGRDTPKGKDTMCVMLHTSATSGVRLFSICPRSWLPVARTLRFARDLHAVLPDGVPVLCIELVANRFLRRQVRVLVATAVRSALCLQSCTTEEHPSESVTDKALTNSDAAGMDTLLRFTETEDRQVTAWPAPASGLCFAGVGYPDEHS</sequence>
<keyword evidence="2" id="KW-1185">Reference proteome</keyword>
<proteinExistence type="predicted"/>
<dbReference type="InterPro" id="IPR020095">
    <property type="entry name" value="PsdUridine_synth_TruA_C"/>
</dbReference>
<dbReference type="GO" id="GO:0009982">
    <property type="term" value="F:pseudouridine synthase activity"/>
    <property type="evidence" value="ECO:0007669"/>
    <property type="project" value="InterPro"/>
</dbReference>
<dbReference type="Proteomes" id="UP001190700">
    <property type="component" value="Unassembled WGS sequence"/>
</dbReference>
<evidence type="ECO:0000313" key="2">
    <source>
        <dbReference type="Proteomes" id="UP001190700"/>
    </source>
</evidence>
<dbReference type="InterPro" id="IPR020103">
    <property type="entry name" value="PsdUridine_synth_cat_dom_sf"/>
</dbReference>
<dbReference type="AlphaFoldDB" id="A0AAE0ESN0"/>
<dbReference type="GO" id="GO:0001522">
    <property type="term" value="P:pseudouridine synthesis"/>
    <property type="evidence" value="ECO:0007669"/>
    <property type="project" value="InterPro"/>
</dbReference>
<name>A0AAE0ESN0_9CHLO</name>
<dbReference type="Gene3D" id="3.30.70.660">
    <property type="entry name" value="Pseudouridine synthase I, catalytic domain, C-terminal subdomain"/>
    <property type="match status" value="1"/>
</dbReference>
<comment type="caution">
    <text evidence="1">The sequence shown here is derived from an EMBL/GenBank/DDBJ whole genome shotgun (WGS) entry which is preliminary data.</text>
</comment>
<gene>
    <name evidence="1" type="ORF">CYMTET_50943</name>
</gene>
<reference evidence="1 2" key="1">
    <citation type="journal article" date="2015" name="Genome Biol. Evol.">
        <title>Comparative Genomics of a Bacterivorous Green Alga Reveals Evolutionary Causalities and Consequences of Phago-Mixotrophic Mode of Nutrition.</title>
        <authorList>
            <person name="Burns J.A."/>
            <person name="Paasch A."/>
            <person name="Narechania A."/>
            <person name="Kim E."/>
        </authorList>
    </citation>
    <scope>NUCLEOTIDE SEQUENCE [LARGE SCALE GENOMIC DNA]</scope>
    <source>
        <strain evidence="1 2">PLY_AMNH</strain>
    </source>
</reference>
<dbReference type="SUPFAM" id="SSF55120">
    <property type="entry name" value="Pseudouridine synthase"/>
    <property type="match status" value="1"/>
</dbReference>
<dbReference type="EMBL" id="LGRX02034023">
    <property type="protein sequence ID" value="KAK3239106.1"/>
    <property type="molecule type" value="Genomic_DNA"/>
</dbReference>
<protein>
    <submittedName>
        <fullName evidence="1">Uncharacterized protein</fullName>
    </submittedName>
</protein>
<dbReference type="GO" id="GO:0003723">
    <property type="term" value="F:RNA binding"/>
    <property type="evidence" value="ECO:0007669"/>
    <property type="project" value="InterPro"/>
</dbReference>
<accession>A0AAE0ESN0</accession>